<accession>A0A7Z7N2N2</accession>
<reference evidence="1 2" key="1">
    <citation type="submission" date="2017-09" db="EMBL/GenBank/DDBJ databases">
        <authorList>
            <person name="Varghese N."/>
            <person name="Submissions S."/>
        </authorList>
    </citation>
    <scope>NUCLEOTIDE SEQUENCE [LARGE SCALE GENOMIC DNA]</scope>
    <source>
        <strain evidence="1 2">OK806</strain>
    </source>
</reference>
<evidence type="ECO:0000313" key="2">
    <source>
        <dbReference type="Proteomes" id="UP000219522"/>
    </source>
</evidence>
<dbReference type="AlphaFoldDB" id="A0A7Z7N2N2"/>
<protein>
    <submittedName>
        <fullName evidence="1">Uncharacterized protein</fullName>
    </submittedName>
</protein>
<organism evidence="1 2">
    <name type="scientific">Caballeronia arationis</name>
    <dbReference type="NCBI Taxonomy" id="1777142"/>
    <lineage>
        <taxon>Bacteria</taxon>
        <taxon>Pseudomonadati</taxon>
        <taxon>Pseudomonadota</taxon>
        <taxon>Betaproteobacteria</taxon>
        <taxon>Burkholderiales</taxon>
        <taxon>Burkholderiaceae</taxon>
        <taxon>Caballeronia</taxon>
    </lineage>
</organism>
<dbReference type="EMBL" id="OCSU01000001">
    <property type="protein sequence ID" value="SOE67508.1"/>
    <property type="molecule type" value="Genomic_DNA"/>
</dbReference>
<sequence>MVVPPARGGTPSASRAASFHTSVGTLSSHEVRTGIEIRDSVGARGYVHNPNAIAVDPLNNDVLRQHDHLTGVWRAAFAQAEAVNRVTCPPLRQPCRRRRLLQENFLRSWILSGLRTARACLEHALRRSHCARTFRPPLLRRDVFTFFFECRSHLFAKPRVVGRLLPRVSCPQNARSLRQLCNAVMWPLLATGGKLIMQERERVLVAAGDHDRTVSSSPSRCHRATTW</sequence>
<dbReference type="Proteomes" id="UP000219522">
    <property type="component" value="Unassembled WGS sequence"/>
</dbReference>
<gene>
    <name evidence="1" type="ORF">SAMN05446927_3322</name>
</gene>
<comment type="caution">
    <text evidence="1">The sequence shown here is derived from an EMBL/GenBank/DDBJ whole genome shotgun (WGS) entry which is preliminary data.</text>
</comment>
<name>A0A7Z7N2N2_9BURK</name>
<proteinExistence type="predicted"/>
<evidence type="ECO:0000313" key="1">
    <source>
        <dbReference type="EMBL" id="SOE67508.1"/>
    </source>
</evidence>
<keyword evidence="2" id="KW-1185">Reference proteome</keyword>